<dbReference type="SUPFAM" id="SSF53474">
    <property type="entry name" value="alpha/beta-Hydrolases"/>
    <property type="match status" value="1"/>
</dbReference>
<accession>D6Y8K8</accession>
<organism evidence="6 7">
    <name type="scientific">Thermobispora bispora (strain ATCC 19993 / DSM 43833 / CBS 139.67 / JCM 10125 / KCTC 9307 / NBRC 14880 / R51)</name>
    <dbReference type="NCBI Taxonomy" id="469371"/>
    <lineage>
        <taxon>Bacteria</taxon>
        <taxon>Bacillati</taxon>
        <taxon>Actinomycetota</taxon>
        <taxon>Actinomycetes</taxon>
        <taxon>Streptosporangiales</taxon>
        <taxon>Streptosporangiaceae</taxon>
        <taxon>Thermobispora</taxon>
    </lineage>
</organism>
<keyword evidence="2 4" id="KW-0732">Signal</keyword>
<dbReference type="eggNOG" id="COG0596">
    <property type="taxonomic scope" value="Bacteria"/>
</dbReference>
<dbReference type="InterPro" id="IPR051601">
    <property type="entry name" value="Serine_prot/Carboxylest_S33"/>
</dbReference>
<sequence>MPRKTWRAVLALILGAGVLGPAAMACGAHELSPASRAGQGLTWGPCEGVSSTPSPRFECATLQVPLDYARPDGEKIGIALVRVPATGPGERLGSLVFNFGGPGGSGVTTLMNAAFAFRALNRRYDLVSFDPRGVDRSSGIRCLDGPRMDWYLAHEPSDDIAEETRLITEFAQGCERNAGRILPYVGTVNVARDMERLRQALGEPRLNYFGFSYGTHLGAVYATLYPDKVGRMVLDSAVDPTVGLLEMARTQALGFQKAYEQYLAGCVKSAEGCPLGADAEQADKTVRTLLDRLKRAPVKVGDRLVTEDIARIAIAHALYSDQSWPLLTEALRDADKGDMSGLLTLADDYASRRPDGTYASLHFALPAVLCADTTDRPSVAQAEALARELRAKTPIFAETAVSAGACSVWPVPGNDEARRIDATGSPPILVIGVTNDPATPYQWAPRLARLLRTGVLLTLEGEGHGAYGRSRCIDSAVNAYLLEGKVPQNGLRCRE</sequence>
<keyword evidence="3" id="KW-0378">Hydrolase</keyword>
<evidence type="ECO:0000256" key="1">
    <source>
        <dbReference type="ARBA" id="ARBA00010088"/>
    </source>
</evidence>
<name>D6Y8K8_THEBD</name>
<evidence type="ECO:0000256" key="3">
    <source>
        <dbReference type="ARBA" id="ARBA00022801"/>
    </source>
</evidence>
<keyword evidence="7" id="KW-1185">Reference proteome</keyword>
<proteinExistence type="inferred from homology"/>
<dbReference type="RefSeq" id="WP_013131438.1">
    <property type="nucleotide sequence ID" value="NC_014165.1"/>
</dbReference>
<dbReference type="EMBL" id="CP001874">
    <property type="protein sequence ID" value="ADG87905.1"/>
    <property type="molecule type" value="Genomic_DNA"/>
</dbReference>
<dbReference type="AlphaFoldDB" id="D6Y8K8"/>
<dbReference type="HOGENOM" id="CLU_013364_3_1_11"/>
<dbReference type="STRING" id="469371.Tbis_1183"/>
<dbReference type="PROSITE" id="PS51257">
    <property type="entry name" value="PROKAR_LIPOPROTEIN"/>
    <property type="match status" value="1"/>
</dbReference>
<dbReference type="OrthoDB" id="4498590at2"/>
<gene>
    <name evidence="6" type="ordered locus">Tbis_1183</name>
</gene>
<dbReference type="InterPro" id="IPR029058">
    <property type="entry name" value="AB_hydrolase_fold"/>
</dbReference>
<evidence type="ECO:0000313" key="6">
    <source>
        <dbReference type="EMBL" id="ADG87905.1"/>
    </source>
</evidence>
<comment type="similarity">
    <text evidence="1">Belongs to the peptidase S33 family.</text>
</comment>
<dbReference type="KEGG" id="tbi:Tbis_1183"/>
<feature type="domain" description="Peptidase S33 tripeptidyl aminopeptidase-like C-terminal" evidence="5">
    <location>
        <begin position="395"/>
        <end position="493"/>
    </location>
</feature>
<dbReference type="PANTHER" id="PTHR43248">
    <property type="entry name" value="2-SUCCINYL-6-HYDROXY-2,4-CYCLOHEXADIENE-1-CARBOXYLATE SYNTHASE"/>
    <property type="match status" value="1"/>
</dbReference>
<feature type="chain" id="PRO_5003090965" evidence="4">
    <location>
        <begin position="26"/>
        <end position="495"/>
    </location>
</feature>
<evidence type="ECO:0000256" key="2">
    <source>
        <dbReference type="ARBA" id="ARBA00022729"/>
    </source>
</evidence>
<dbReference type="InterPro" id="IPR013595">
    <property type="entry name" value="Pept_S33_TAP-like_C"/>
</dbReference>
<dbReference type="Pfam" id="PF08386">
    <property type="entry name" value="Abhydrolase_4"/>
    <property type="match status" value="1"/>
</dbReference>
<feature type="signal peptide" evidence="4">
    <location>
        <begin position="1"/>
        <end position="25"/>
    </location>
</feature>
<dbReference type="Proteomes" id="UP000006640">
    <property type="component" value="Chromosome"/>
</dbReference>
<dbReference type="GO" id="GO:0016787">
    <property type="term" value="F:hydrolase activity"/>
    <property type="evidence" value="ECO:0007669"/>
    <property type="project" value="UniProtKB-KW"/>
</dbReference>
<dbReference type="PANTHER" id="PTHR43248:SF29">
    <property type="entry name" value="TRIPEPTIDYL AMINOPEPTIDASE"/>
    <property type="match status" value="1"/>
</dbReference>
<evidence type="ECO:0000256" key="4">
    <source>
        <dbReference type="SAM" id="SignalP"/>
    </source>
</evidence>
<evidence type="ECO:0000313" key="7">
    <source>
        <dbReference type="Proteomes" id="UP000006640"/>
    </source>
</evidence>
<dbReference type="Gene3D" id="3.40.50.1820">
    <property type="entry name" value="alpha/beta hydrolase"/>
    <property type="match status" value="1"/>
</dbReference>
<reference evidence="6 7" key="1">
    <citation type="submission" date="2010-01" db="EMBL/GenBank/DDBJ databases">
        <title>The complete genome of Thermobispora bispora DSM 43833.</title>
        <authorList>
            <consortium name="US DOE Joint Genome Institute (JGI-PGF)"/>
            <person name="Lucas S."/>
            <person name="Copeland A."/>
            <person name="Lapidus A."/>
            <person name="Glavina del Rio T."/>
            <person name="Dalin E."/>
            <person name="Tice H."/>
            <person name="Bruce D."/>
            <person name="Goodwin L."/>
            <person name="Pitluck S."/>
            <person name="Kyrpides N."/>
            <person name="Mavromatis K."/>
            <person name="Ivanova N."/>
            <person name="Mikhailova N."/>
            <person name="Chertkov O."/>
            <person name="Brettin T."/>
            <person name="Detter J.C."/>
            <person name="Han C."/>
            <person name="Larimer F."/>
            <person name="Land M."/>
            <person name="Hauser L."/>
            <person name="Markowitz V."/>
            <person name="Cheng J.-F."/>
            <person name="Hugenholtz P."/>
            <person name="Woyke T."/>
            <person name="Wu D."/>
            <person name="Jando M."/>
            <person name="Schneider S."/>
            <person name="Klenk H.-P."/>
            <person name="Eisen J.A."/>
        </authorList>
    </citation>
    <scope>NUCLEOTIDE SEQUENCE [LARGE SCALE GENOMIC DNA]</scope>
    <source>
        <strain evidence="7">ATCC 19993 / DSM 43833 / CBS 139.67 / JCM 10125 / KCTC 9307 / NBRC 14880 / R51</strain>
    </source>
</reference>
<evidence type="ECO:0000259" key="5">
    <source>
        <dbReference type="Pfam" id="PF08386"/>
    </source>
</evidence>
<protein>
    <submittedName>
        <fullName evidence="6">TAP domain protein</fullName>
    </submittedName>
</protein>